<protein>
    <submittedName>
        <fullName evidence="1">Uncharacterized protein</fullName>
    </submittedName>
</protein>
<name>A0A420HY45_9PEZI</name>
<dbReference type="EMBL" id="MCFK01003416">
    <property type="protein sequence ID" value="RKF62347.1"/>
    <property type="molecule type" value="Genomic_DNA"/>
</dbReference>
<reference evidence="1 2" key="1">
    <citation type="journal article" date="2018" name="BMC Genomics">
        <title>Comparative genome analyses reveal sequence features reflecting distinct modes of host-adaptation between dicot and monocot powdery mildew.</title>
        <authorList>
            <person name="Wu Y."/>
            <person name="Ma X."/>
            <person name="Pan Z."/>
            <person name="Kale S.D."/>
            <person name="Song Y."/>
            <person name="King H."/>
            <person name="Zhang Q."/>
            <person name="Presley C."/>
            <person name="Deng X."/>
            <person name="Wei C.I."/>
            <person name="Xiao S."/>
        </authorList>
    </citation>
    <scope>NUCLEOTIDE SEQUENCE [LARGE SCALE GENOMIC DNA]</scope>
    <source>
        <strain evidence="1">UMSG2</strain>
    </source>
</reference>
<gene>
    <name evidence="1" type="ORF">OnM2_034061</name>
</gene>
<proteinExistence type="predicted"/>
<evidence type="ECO:0000313" key="1">
    <source>
        <dbReference type="EMBL" id="RKF62347.1"/>
    </source>
</evidence>
<keyword evidence="2" id="KW-1185">Reference proteome</keyword>
<sequence>MENVSDKNITISRHQKLGNFIDSDAQIMTVIDEIEVFHLAQSPPISATKRLFMKGLLATAATVTSTESMKSNVHNLQKTHETILTNGIMVFGDNQQTKQLQLLVQENAGLWIARKNLAKVAKGEEMTIDLCDDWKTKYKPGQAKVCSASNEDQALIDKTFDKLHEQKRLKWTTKSTPFSFPVFCIWKTVVGENN</sequence>
<comment type="caution">
    <text evidence="1">The sequence shown here is derived from an EMBL/GenBank/DDBJ whole genome shotgun (WGS) entry which is preliminary data.</text>
</comment>
<dbReference type="OrthoDB" id="10314122at2759"/>
<evidence type="ECO:0000313" key="2">
    <source>
        <dbReference type="Proteomes" id="UP000286134"/>
    </source>
</evidence>
<accession>A0A420HY45</accession>
<dbReference type="AlphaFoldDB" id="A0A420HY45"/>
<dbReference type="Proteomes" id="UP000286134">
    <property type="component" value="Unassembled WGS sequence"/>
</dbReference>
<organism evidence="1 2">
    <name type="scientific">Erysiphe neolycopersici</name>
    <dbReference type="NCBI Taxonomy" id="212602"/>
    <lineage>
        <taxon>Eukaryota</taxon>
        <taxon>Fungi</taxon>
        <taxon>Dikarya</taxon>
        <taxon>Ascomycota</taxon>
        <taxon>Pezizomycotina</taxon>
        <taxon>Leotiomycetes</taxon>
        <taxon>Erysiphales</taxon>
        <taxon>Erysiphaceae</taxon>
        <taxon>Erysiphe</taxon>
    </lineage>
</organism>